<dbReference type="RefSeq" id="WP_132246190.1">
    <property type="nucleotide sequence ID" value="NZ_SLZU01000010.1"/>
</dbReference>
<gene>
    <name evidence="1" type="ORF">EDD52_110169</name>
</gene>
<evidence type="ECO:0000313" key="2">
    <source>
        <dbReference type="Proteomes" id="UP000295696"/>
    </source>
</evidence>
<keyword evidence="2" id="KW-1185">Reference proteome</keyword>
<dbReference type="Pfam" id="PF08811">
    <property type="entry name" value="DUF1800"/>
    <property type="match status" value="1"/>
</dbReference>
<dbReference type="EMBL" id="SLZU01000010">
    <property type="protein sequence ID" value="TCS61994.1"/>
    <property type="molecule type" value="Genomic_DNA"/>
</dbReference>
<reference evidence="1 2" key="1">
    <citation type="submission" date="2019-03" db="EMBL/GenBank/DDBJ databases">
        <title>Genomic Encyclopedia of Type Strains, Phase IV (KMG-IV): sequencing the most valuable type-strain genomes for metagenomic binning, comparative biology and taxonomic classification.</title>
        <authorList>
            <person name="Goeker M."/>
        </authorList>
    </citation>
    <scope>NUCLEOTIDE SEQUENCE [LARGE SCALE GENOMIC DNA]</scope>
    <source>
        <strain evidence="1 2">DSM 104836</strain>
    </source>
</reference>
<dbReference type="InterPro" id="IPR014917">
    <property type="entry name" value="DUF1800"/>
</dbReference>
<protein>
    <submittedName>
        <fullName evidence="1">Uncharacterized protein DUF1800</fullName>
    </submittedName>
</protein>
<name>A0A4R3J8Z5_9RHOB</name>
<comment type="caution">
    <text evidence="1">The sequence shown here is derived from an EMBL/GenBank/DDBJ whole genome shotgun (WGS) entry which is preliminary data.</text>
</comment>
<sequence length="460" mass="51171">MPFDPVLAEIRFGCGLSPTLAPAPSTEAMLTALRAPDAMAKRFPIEAFDTFRARMIERARLGDIRRENRGSPESRAAVKAIRKLNQVARVDASQWLGQTLMRRTWTTNGLRERLAQFWGDHFTARGKTGVIRRATSPYIEEAIRPHLTGRFEDLLIAAVTHPLMLHYLDQMNSVGPNSTVAGRRKKNAGLNENLAREVLELHTLGVDGPYSQNDVRQLAELFTGLTFQVQNGFKFNKHFAEPGPETVLGTEYGQDPARLRDIHRALRDIARHPATARHIAGKLAVHFVSDTPPEALVEALTQRYRETDGDLMQVYDALLNHPDAWGPLVNIKQPIDFLGSSCRALCVEPELMATLDERALQLNIIQPMGLMGQIWERPEGPDGWPEEDTQWITPQGVAARLQWAVAIPQVLRPDLPDPREFVQIALGPLESPATSFAAKAAESRADGIGLILASPAFQRH</sequence>
<dbReference type="OrthoDB" id="9772295at2"/>
<dbReference type="Proteomes" id="UP000295696">
    <property type="component" value="Unassembled WGS sequence"/>
</dbReference>
<evidence type="ECO:0000313" key="1">
    <source>
        <dbReference type="EMBL" id="TCS61994.1"/>
    </source>
</evidence>
<organism evidence="1 2">
    <name type="scientific">Primorskyibacter sedentarius</name>
    <dbReference type="NCBI Taxonomy" id="745311"/>
    <lineage>
        <taxon>Bacteria</taxon>
        <taxon>Pseudomonadati</taxon>
        <taxon>Pseudomonadota</taxon>
        <taxon>Alphaproteobacteria</taxon>
        <taxon>Rhodobacterales</taxon>
        <taxon>Roseobacteraceae</taxon>
        <taxon>Primorskyibacter</taxon>
    </lineage>
</organism>
<dbReference type="AlphaFoldDB" id="A0A4R3J8Z5"/>
<accession>A0A4R3J8Z5</accession>
<proteinExistence type="predicted"/>